<evidence type="ECO:0000256" key="2">
    <source>
        <dbReference type="RuleBase" id="RU362119"/>
    </source>
</evidence>
<evidence type="ECO:0000256" key="3">
    <source>
        <dbReference type="SAM" id="MobiDB-lite"/>
    </source>
</evidence>
<dbReference type="InterPro" id="IPR036907">
    <property type="entry name" value="5'-Nucleotdase_C_sf"/>
</dbReference>
<evidence type="ECO:0000313" key="6">
    <source>
        <dbReference type="EMBL" id="SMG49567.1"/>
    </source>
</evidence>
<feature type="domain" description="Calcineurin-like phosphoesterase" evidence="4">
    <location>
        <begin position="84"/>
        <end position="286"/>
    </location>
</feature>
<dbReference type="InterPro" id="IPR029052">
    <property type="entry name" value="Metallo-depent_PP-like"/>
</dbReference>
<keyword evidence="7" id="KW-1185">Reference proteome</keyword>
<reference evidence="6 7" key="1">
    <citation type="submission" date="2017-04" db="EMBL/GenBank/DDBJ databases">
        <authorList>
            <person name="Afonso C.L."/>
            <person name="Miller P.J."/>
            <person name="Scott M.A."/>
            <person name="Spackman E."/>
            <person name="Goraichik I."/>
            <person name="Dimitrov K.M."/>
            <person name="Suarez D.L."/>
            <person name="Swayne D.E."/>
        </authorList>
    </citation>
    <scope>NUCLEOTIDE SEQUENCE [LARGE SCALE GENOMIC DNA]</scope>
    <source>
        <strain evidence="6 7">11</strain>
    </source>
</reference>
<keyword evidence="1" id="KW-0732">Signal</keyword>
<evidence type="ECO:0000256" key="1">
    <source>
        <dbReference type="ARBA" id="ARBA00022729"/>
    </source>
</evidence>
<dbReference type="STRING" id="1852522.SAMN06295960_3057"/>
<dbReference type="PANTHER" id="PTHR11575">
    <property type="entry name" value="5'-NUCLEOTIDASE-RELATED"/>
    <property type="match status" value="1"/>
</dbReference>
<keyword evidence="2" id="KW-0547">Nucleotide-binding</keyword>
<feature type="domain" description="5'-Nucleotidase C-terminal" evidence="5">
    <location>
        <begin position="368"/>
        <end position="518"/>
    </location>
</feature>
<dbReference type="Gene3D" id="3.60.21.10">
    <property type="match status" value="1"/>
</dbReference>
<name>A0A1X7L7N6_9BACL</name>
<organism evidence="6 7">
    <name type="scientific">Paenibacillus aquistagni</name>
    <dbReference type="NCBI Taxonomy" id="1852522"/>
    <lineage>
        <taxon>Bacteria</taxon>
        <taxon>Bacillati</taxon>
        <taxon>Bacillota</taxon>
        <taxon>Bacilli</taxon>
        <taxon>Bacillales</taxon>
        <taxon>Paenibacillaceae</taxon>
        <taxon>Paenibacillus</taxon>
    </lineage>
</organism>
<dbReference type="SUPFAM" id="SSF55816">
    <property type="entry name" value="5'-nucleotidase (syn. UDP-sugar hydrolase), C-terminal domain"/>
    <property type="match status" value="1"/>
</dbReference>
<proteinExistence type="inferred from homology"/>
<dbReference type="PRINTS" id="PR01607">
    <property type="entry name" value="APYRASEFAMLY"/>
</dbReference>
<feature type="region of interest" description="Disordered" evidence="3">
    <location>
        <begin position="41"/>
        <end position="74"/>
    </location>
</feature>
<evidence type="ECO:0000259" key="5">
    <source>
        <dbReference type="Pfam" id="PF02872"/>
    </source>
</evidence>
<dbReference type="GO" id="GO:0000166">
    <property type="term" value="F:nucleotide binding"/>
    <property type="evidence" value="ECO:0007669"/>
    <property type="project" value="UniProtKB-KW"/>
</dbReference>
<dbReference type="PANTHER" id="PTHR11575:SF24">
    <property type="entry name" value="5'-NUCLEOTIDASE"/>
    <property type="match status" value="1"/>
</dbReference>
<dbReference type="EMBL" id="FXAZ01000004">
    <property type="protein sequence ID" value="SMG49567.1"/>
    <property type="molecule type" value="Genomic_DNA"/>
</dbReference>
<keyword evidence="2" id="KW-0378">Hydrolase</keyword>
<feature type="compositionally biased region" description="Polar residues" evidence="3">
    <location>
        <begin position="63"/>
        <end position="74"/>
    </location>
</feature>
<dbReference type="SUPFAM" id="SSF56300">
    <property type="entry name" value="Metallo-dependent phosphatases"/>
    <property type="match status" value="1"/>
</dbReference>
<dbReference type="InterPro" id="IPR008334">
    <property type="entry name" value="5'-Nucleotdase_C"/>
</dbReference>
<protein>
    <submittedName>
        <fullName evidence="6">5'-nucleotidase</fullName>
    </submittedName>
</protein>
<dbReference type="Gene3D" id="3.90.780.10">
    <property type="entry name" value="5'-Nucleotidase, C-terminal domain"/>
    <property type="match status" value="1"/>
</dbReference>
<dbReference type="RefSeq" id="WP_217809694.1">
    <property type="nucleotide sequence ID" value="NZ_FXAZ01000004.1"/>
</dbReference>
<evidence type="ECO:0000313" key="7">
    <source>
        <dbReference type="Proteomes" id="UP000193834"/>
    </source>
</evidence>
<accession>A0A1X7L7N6</accession>
<evidence type="ECO:0000259" key="4">
    <source>
        <dbReference type="Pfam" id="PF00149"/>
    </source>
</evidence>
<dbReference type="GO" id="GO:0030288">
    <property type="term" value="C:outer membrane-bounded periplasmic space"/>
    <property type="evidence" value="ECO:0007669"/>
    <property type="project" value="TreeGrafter"/>
</dbReference>
<dbReference type="InterPro" id="IPR004843">
    <property type="entry name" value="Calcineurin-like_PHP"/>
</dbReference>
<gene>
    <name evidence="6" type="ORF">SAMN06295960_3057</name>
</gene>
<dbReference type="GO" id="GO:0016787">
    <property type="term" value="F:hydrolase activity"/>
    <property type="evidence" value="ECO:0007669"/>
    <property type="project" value="UniProtKB-KW"/>
</dbReference>
<dbReference type="Proteomes" id="UP000193834">
    <property type="component" value="Unassembled WGS sequence"/>
</dbReference>
<dbReference type="AlphaFoldDB" id="A0A1X7L7N6"/>
<sequence length="555" mass="60973">MKGKGLSQALACMIIFMGIGIVYFDIPSLSIALPSLEAQRSQPVNSQAHRHEPHNATDPGHASKQSEPIQRSSTANKLPTLHLTIAHTNDIHGHLMEKPHKQEMGIAKLASLLNDLRQKNPDTLLIDAGDLFQGTIYSNVSQGEAVPPLVNELGYALSVAGNHEFDYGLDQLQKLRSSLNFPLISANIVQHDGSLLLEPYLLKNIKGYTFAFVGLTSPDTSILAHPERVKGLTFLDPVQTAKQWVSKLEKQADEIIIVSHCGIEMDRRLARQIPGIHLIIGGHSHTKLNRPEMVNGVSIVQTGEYGRALGSVDLHYEHGSLTKIAAKLLPYPADLHPDPKLAEQMTALQQRTDLALNESIASTSILLNGERARIRAEETNLGNLLTDAMLLRIRALPDLSPHIALLNSGSIRTSVLPGRVLKRELYEAIPFDNLLTVVRLTGREVREVLEMGASEVEKQAGRFLQVSGVSCHLDPSQPVGSRISQLRIQGSPVKGESLYQVIVNDYMAAGGDGYSILSKKKQRPTGITLYEAVEQYMRQLKLITYKKEGRITQGP</sequence>
<dbReference type="Pfam" id="PF00149">
    <property type="entry name" value="Metallophos"/>
    <property type="match status" value="1"/>
</dbReference>
<comment type="similarity">
    <text evidence="2">Belongs to the 5'-nucleotidase family.</text>
</comment>
<dbReference type="InterPro" id="IPR006179">
    <property type="entry name" value="5_nucleotidase/apyrase"/>
</dbReference>
<dbReference type="GO" id="GO:0009166">
    <property type="term" value="P:nucleotide catabolic process"/>
    <property type="evidence" value="ECO:0007669"/>
    <property type="project" value="InterPro"/>
</dbReference>
<dbReference type="Pfam" id="PF02872">
    <property type="entry name" value="5_nucleotid_C"/>
    <property type="match status" value="1"/>
</dbReference>
<dbReference type="CDD" id="cd00845">
    <property type="entry name" value="MPP_UshA_N_like"/>
    <property type="match status" value="1"/>
</dbReference>